<dbReference type="SUPFAM" id="SSF49785">
    <property type="entry name" value="Galactose-binding domain-like"/>
    <property type="match status" value="1"/>
</dbReference>
<dbReference type="Proteomes" id="UP000275719">
    <property type="component" value="Unassembled WGS sequence"/>
</dbReference>
<gene>
    <name evidence="3" type="ORF">EG240_16145</name>
</gene>
<evidence type="ECO:0000259" key="2">
    <source>
        <dbReference type="Pfam" id="PF18962"/>
    </source>
</evidence>
<evidence type="ECO:0000313" key="4">
    <source>
        <dbReference type="Proteomes" id="UP000275719"/>
    </source>
</evidence>
<reference evidence="3 4" key="1">
    <citation type="submission" date="2018-11" db="EMBL/GenBank/DDBJ databases">
        <title>Flavobacterium sp. nov., YIM 102701-2 draft genome.</title>
        <authorList>
            <person name="Li G."/>
            <person name="Jiang Y."/>
        </authorList>
    </citation>
    <scope>NUCLEOTIDE SEQUENCE [LARGE SCALE GENOMIC DNA]</scope>
    <source>
        <strain evidence="3 4">YIM 102701-2</strain>
    </source>
</reference>
<dbReference type="Gene3D" id="2.60.120.380">
    <property type="match status" value="1"/>
</dbReference>
<evidence type="ECO:0000256" key="1">
    <source>
        <dbReference type="ARBA" id="ARBA00022729"/>
    </source>
</evidence>
<comment type="caution">
    <text evidence="3">The sequence shown here is derived from an EMBL/GenBank/DDBJ whole genome shotgun (WGS) entry which is preliminary data.</text>
</comment>
<dbReference type="NCBIfam" id="TIGR04183">
    <property type="entry name" value="Por_Secre_tail"/>
    <property type="match status" value="1"/>
</dbReference>
<sequence length="270" mass="30332">MKATSLKALMAHSASEAGENEGPDAKFGWVLINAEEGAKLLELASQQKAVFEEHNLLNHQQIEYDLYHDGTEALLATICWTDPATNPVVISESIIPVLVNDLDLRIINSNTNEIYYPWRINKSWSNIYTTKGDNDVDPIEQVVLPALAPAGNYKVRITHKDELVGNSQKFSLIVSGGITEFSYSLDAKKSEFDKIIIFPNPTSDLIYLTNFNYDSIEIYDLTGSQFSINYFNDLAFIKLDLTFLDNGIYLLKVLCFLKCLKLLKNNSGFC</sequence>
<dbReference type="InterPro" id="IPR026444">
    <property type="entry name" value="Secre_tail"/>
</dbReference>
<dbReference type="EMBL" id="RQVQ01000086">
    <property type="protein sequence ID" value="RRJ86487.1"/>
    <property type="molecule type" value="Genomic_DNA"/>
</dbReference>
<dbReference type="Pfam" id="PF18962">
    <property type="entry name" value="Por_Secre_tail"/>
    <property type="match status" value="1"/>
</dbReference>
<protein>
    <submittedName>
        <fullName evidence="3">T9SS C-terminal target domain-containing protein</fullName>
    </submittedName>
</protein>
<feature type="domain" description="Secretion system C-terminal sorting" evidence="2">
    <location>
        <begin position="197"/>
        <end position="253"/>
    </location>
</feature>
<organism evidence="3 4">
    <name type="scientific">Paenimyroides tangerinum</name>
    <dbReference type="NCBI Taxonomy" id="2488728"/>
    <lineage>
        <taxon>Bacteria</taxon>
        <taxon>Pseudomonadati</taxon>
        <taxon>Bacteroidota</taxon>
        <taxon>Flavobacteriia</taxon>
        <taxon>Flavobacteriales</taxon>
        <taxon>Flavobacteriaceae</taxon>
        <taxon>Paenimyroides</taxon>
    </lineage>
</organism>
<keyword evidence="4" id="KW-1185">Reference proteome</keyword>
<proteinExistence type="predicted"/>
<keyword evidence="1" id="KW-0732">Signal</keyword>
<accession>A0A3P3VVW5</accession>
<name>A0A3P3VVW5_9FLAO</name>
<dbReference type="OrthoDB" id="9792152at2"/>
<dbReference type="InterPro" id="IPR008979">
    <property type="entry name" value="Galactose-bd-like_sf"/>
</dbReference>
<evidence type="ECO:0000313" key="3">
    <source>
        <dbReference type="EMBL" id="RRJ86487.1"/>
    </source>
</evidence>
<dbReference type="AlphaFoldDB" id="A0A3P3VVW5"/>